<accession>A0A4R0QY39</accession>
<sequence length="133" mass="14453">MPSQSIIRDVLCTVISALVIGIVGTFTYRLGAAYNVPYGLVLSLLIVAFFAFLAGVRGGIWHELLHAVIASCAAWYLALQGSITSTLVVTGGAALTTFWSINAAYIWLYGIIFVHVVVAFLPSKWLRAFRDDE</sequence>
<proteinExistence type="predicted"/>
<evidence type="ECO:0000256" key="1">
    <source>
        <dbReference type="SAM" id="Phobius"/>
    </source>
</evidence>
<dbReference type="OrthoDB" id="3238162at2"/>
<feature type="transmembrane region" description="Helical" evidence="1">
    <location>
        <begin position="12"/>
        <end position="30"/>
    </location>
</feature>
<evidence type="ECO:0000313" key="3">
    <source>
        <dbReference type="Proteomes" id="UP000291289"/>
    </source>
</evidence>
<keyword evidence="1" id="KW-0812">Transmembrane</keyword>
<evidence type="ECO:0000313" key="2">
    <source>
        <dbReference type="EMBL" id="TCD54640.1"/>
    </source>
</evidence>
<comment type="caution">
    <text evidence="2">The sequence shown here is derived from an EMBL/GenBank/DDBJ whole genome shotgun (WGS) entry which is preliminary data.</text>
</comment>
<dbReference type="RefSeq" id="WP_131283267.1">
    <property type="nucleotide sequence ID" value="NZ_RXLP01000008.1"/>
</dbReference>
<name>A0A4R0QY39_9BIFI</name>
<dbReference type="Proteomes" id="UP000291289">
    <property type="component" value="Unassembled WGS sequence"/>
</dbReference>
<keyword evidence="3" id="KW-1185">Reference proteome</keyword>
<dbReference type="EMBL" id="RXLP01000008">
    <property type="protein sequence ID" value="TCD54640.1"/>
    <property type="molecule type" value="Genomic_DNA"/>
</dbReference>
<feature type="transmembrane region" description="Helical" evidence="1">
    <location>
        <begin position="103"/>
        <end position="121"/>
    </location>
</feature>
<keyword evidence="1" id="KW-1133">Transmembrane helix</keyword>
<gene>
    <name evidence="2" type="ORF">EJ419_02055</name>
</gene>
<dbReference type="AlphaFoldDB" id="A0A4R0QY39"/>
<keyword evidence="1" id="KW-0472">Membrane</keyword>
<organism evidence="2 3">
    <name type="scientific">Alloscardovia theropitheci</name>
    <dbReference type="NCBI Taxonomy" id="2496842"/>
    <lineage>
        <taxon>Bacteria</taxon>
        <taxon>Bacillati</taxon>
        <taxon>Actinomycetota</taxon>
        <taxon>Actinomycetes</taxon>
        <taxon>Bifidobacteriales</taxon>
        <taxon>Bifidobacteriaceae</taxon>
        <taxon>Alloscardovia</taxon>
    </lineage>
</organism>
<reference evidence="2 3" key="1">
    <citation type="submission" date="2018-12" db="EMBL/GenBank/DDBJ databases">
        <title>Alloscrdovia theropitheci sp. nov: a novel taxon from the feces of the bleeding-herat monkey (Theropithecus geleda).</title>
        <authorList>
            <person name="Modesto M."/>
        </authorList>
    </citation>
    <scope>NUCLEOTIDE SEQUENCE [LARGE SCALE GENOMIC DNA]</scope>
    <source>
        <strain evidence="2 3">GLDI4/2</strain>
    </source>
</reference>
<feature type="transmembrane region" description="Helical" evidence="1">
    <location>
        <begin position="36"/>
        <end position="56"/>
    </location>
</feature>
<protein>
    <submittedName>
        <fullName evidence="2">Alcohol dehydrogenase</fullName>
    </submittedName>
</protein>